<gene>
    <name evidence="1" type="primary">rfaY</name>
    <name evidence="1" type="ORF">I2494_08520</name>
</gene>
<evidence type="ECO:0000313" key="2">
    <source>
        <dbReference type="Proteomes" id="UP001296921"/>
    </source>
</evidence>
<keyword evidence="1" id="KW-0418">Kinase</keyword>
<accession>A0ABS1IPR9</accession>
<proteinExistence type="predicted"/>
<comment type="caution">
    <text evidence="1">The sequence shown here is derived from an EMBL/GenBank/DDBJ whole genome shotgun (WGS) entry which is preliminary data.</text>
</comment>
<dbReference type="Proteomes" id="UP001296921">
    <property type="component" value="Unassembled WGS sequence"/>
</dbReference>
<dbReference type="GO" id="GO:0016301">
    <property type="term" value="F:kinase activity"/>
    <property type="evidence" value="ECO:0007669"/>
    <property type="project" value="UniProtKB-KW"/>
</dbReference>
<evidence type="ECO:0000313" key="1">
    <source>
        <dbReference type="EMBL" id="MBK5143759.1"/>
    </source>
</evidence>
<dbReference type="RefSeq" id="WP_218468274.1">
    <property type="nucleotide sequence ID" value="NZ_JADRCR010000003.1"/>
</dbReference>
<sequence>MIVSRRLHGYHVHSRHPDDRYLAVFDDFMHGKISIIKVMRSNYKTKVWLIDTDWGKFVLKIFVPKQKKLERVVKSIFKRNYYVQLIRQINRVRKRGLKAPNDFYLLATKKTFNYVSAYIMLVEYIEGTELWNMPEITDELKQDAKQLIDELHQHDMISGDTNGGNFVVTDEGLRIIDLSGKSCNFIRRAEDRIDLEKRLGIKNTQKDLGYYMVTWRTNIRAYLKEFRMRLKSRVNGVSHLSD</sequence>
<dbReference type="EMBL" id="JADRCR010000003">
    <property type="protein sequence ID" value="MBK5143759.1"/>
    <property type="molecule type" value="Genomic_DNA"/>
</dbReference>
<dbReference type="Pfam" id="PF06176">
    <property type="entry name" value="WaaY"/>
    <property type="match status" value="1"/>
</dbReference>
<name>A0ABS1IPR9_9GAMM</name>
<dbReference type="InterPro" id="IPR009330">
    <property type="entry name" value="LipoPS_heptP_kinase"/>
</dbReference>
<protein>
    <submittedName>
        <fullName evidence="1">Lipopolysaccharide core heptose(II) kinase RfaY</fullName>
        <ecNumber evidence="1">2.7.1.-</ecNumber>
    </submittedName>
</protein>
<dbReference type="NCBIfam" id="NF007684">
    <property type="entry name" value="PRK10359.1"/>
    <property type="match status" value="1"/>
</dbReference>
<keyword evidence="2" id="KW-1185">Reference proteome</keyword>
<keyword evidence="1" id="KW-0808">Transferase</keyword>
<dbReference type="EC" id="2.7.1.-" evidence="1"/>
<organism evidence="1 2">
    <name type="scientific">Limnobaculum allomyrinae</name>
    <dbReference type="NCBI Taxonomy" id="2791986"/>
    <lineage>
        <taxon>Bacteria</taxon>
        <taxon>Pseudomonadati</taxon>
        <taxon>Pseudomonadota</taxon>
        <taxon>Gammaproteobacteria</taxon>
        <taxon>Enterobacterales</taxon>
        <taxon>Budviciaceae</taxon>
        <taxon>Limnobaculum</taxon>
    </lineage>
</organism>
<reference evidence="1 2" key="1">
    <citation type="submission" date="2020-11" db="EMBL/GenBank/DDBJ databases">
        <title>Insectihabitans protaetiae gen. nov. sp. nov. and Insectihabitans allomyrinae sp. nov., isolated from larvae of Protaetia brevitarsis seulensis and Allomyrina dichotoma, respectively.</title>
        <authorList>
            <person name="Lee S.D."/>
            <person name="Byeon Y.-S."/>
            <person name="Kim S.-M."/>
            <person name="Yang H.L."/>
            <person name="Kim I.S."/>
        </authorList>
    </citation>
    <scope>NUCLEOTIDE SEQUENCE [LARGE SCALE GENOMIC DNA]</scope>
    <source>
        <strain evidence="1 2">BWR-B9</strain>
    </source>
</reference>